<gene>
    <name evidence="1" type="ORF">N7494_008155</name>
</gene>
<sequence>MAEGVTRYITDPPAGAVVVHDRQSLNDIVRANPETILSPENGGYYLNTMDGETVAIAGDDLCLELDAAIASVDAMDTDTEDEGMAKSKRGEDLDCPGCGLLNNYCHHPRCFNSVHCLTYNYCHVCSTSTRKPAFRHPAAICGTLVTPETLSFDEAEELGALRSQTPTSGGLVCCTRGGWF</sequence>
<reference evidence="1 2" key="1">
    <citation type="journal article" date="2023" name="IMA Fungus">
        <title>Comparative genomic study of the Penicillium genus elucidates a diverse pangenome and 15 lateral gene transfer events.</title>
        <authorList>
            <person name="Petersen C."/>
            <person name="Sorensen T."/>
            <person name="Nielsen M.R."/>
            <person name="Sondergaard T.E."/>
            <person name="Sorensen J.L."/>
            <person name="Fitzpatrick D.A."/>
            <person name="Frisvad J.C."/>
            <person name="Nielsen K.L."/>
        </authorList>
    </citation>
    <scope>NUCLEOTIDE SEQUENCE [LARGE SCALE GENOMIC DNA]</scope>
    <source>
        <strain evidence="1 2">IBT 35679</strain>
    </source>
</reference>
<evidence type="ECO:0000313" key="2">
    <source>
        <dbReference type="Proteomes" id="UP001220324"/>
    </source>
</evidence>
<comment type="caution">
    <text evidence="1">The sequence shown here is derived from an EMBL/GenBank/DDBJ whole genome shotgun (WGS) entry which is preliminary data.</text>
</comment>
<dbReference type="EMBL" id="JAQIZZ010000006">
    <property type="protein sequence ID" value="KAJ5538676.1"/>
    <property type="molecule type" value="Genomic_DNA"/>
</dbReference>
<organism evidence="1 2">
    <name type="scientific">Penicillium frequentans</name>
    <dbReference type="NCBI Taxonomy" id="3151616"/>
    <lineage>
        <taxon>Eukaryota</taxon>
        <taxon>Fungi</taxon>
        <taxon>Dikarya</taxon>
        <taxon>Ascomycota</taxon>
        <taxon>Pezizomycotina</taxon>
        <taxon>Eurotiomycetes</taxon>
        <taxon>Eurotiomycetidae</taxon>
        <taxon>Eurotiales</taxon>
        <taxon>Aspergillaceae</taxon>
        <taxon>Penicillium</taxon>
    </lineage>
</organism>
<protein>
    <submittedName>
        <fullName evidence="1">Uncharacterized protein</fullName>
    </submittedName>
</protein>
<dbReference type="Proteomes" id="UP001220324">
    <property type="component" value="Unassembled WGS sequence"/>
</dbReference>
<name>A0AAD6GFF3_9EURO</name>
<proteinExistence type="predicted"/>
<dbReference type="AlphaFoldDB" id="A0AAD6GFF3"/>
<evidence type="ECO:0000313" key="1">
    <source>
        <dbReference type="EMBL" id="KAJ5538676.1"/>
    </source>
</evidence>
<accession>A0AAD6GFF3</accession>
<keyword evidence="2" id="KW-1185">Reference proteome</keyword>